<dbReference type="Gene3D" id="1.10.10.10">
    <property type="entry name" value="Winged helix-like DNA-binding domain superfamily/Winged helix DNA-binding domain"/>
    <property type="match status" value="1"/>
</dbReference>
<evidence type="ECO:0000313" key="3">
    <source>
        <dbReference type="Proteomes" id="UP001237105"/>
    </source>
</evidence>
<dbReference type="InterPro" id="IPR036390">
    <property type="entry name" value="WH_DNA-bd_sf"/>
</dbReference>
<reference evidence="2 3" key="1">
    <citation type="submission" date="2023-05" db="EMBL/GenBank/DDBJ databases">
        <title>Draft genome sequence of Streptomyces sp. B-S-A12 isolated from a cave soil in Thailand.</title>
        <authorList>
            <person name="Chamroensaksri N."/>
            <person name="Muangham S."/>
        </authorList>
    </citation>
    <scope>NUCLEOTIDE SEQUENCE [LARGE SCALE GENOMIC DNA]</scope>
    <source>
        <strain evidence="2 3">B-S-A12</strain>
    </source>
</reference>
<gene>
    <name evidence="2" type="ORF">QIT00_09560</name>
</gene>
<dbReference type="Pfam" id="PF00126">
    <property type="entry name" value="HTH_1"/>
    <property type="match status" value="1"/>
</dbReference>
<evidence type="ECO:0000259" key="1">
    <source>
        <dbReference type="PROSITE" id="PS50931"/>
    </source>
</evidence>
<name>A0ABT6ST65_9ACTN</name>
<dbReference type="InterPro" id="IPR000847">
    <property type="entry name" value="LysR_HTH_N"/>
</dbReference>
<comment type="caution">
    <text evidence="2">The sequence shown here is derived from an EMBL/GenBank/DDBJ whole genome shotgun (WGS) entry which is preliminary data.</text>
</comment>
<dbReference type="Proteomes" id="UP001237105">
    <property type="component" value="Unassembled WGS sequence"/>
</dbReference>
<dbReference type="EMBL" id="JASCIS010000007">
    <property type="protein sequence ID" value="MDI3418807.1"/>
    <property type="molecule type" value="Genomic_DNA"/>
</dbReference>
<organism evidence="2 3">
    <name type="scientific">Streptomyces luteolus</name>
    <dbReference type="NCBI Taxonomy" id="3043615"/>
    <lineage>
        <taxon>Bacteria</taxon>
        <taxon>Bacillati</taxon>
        <taxon>Actinomycetota</taxon>
        <taxon>Actinomycetes</taxon>
        <taxon>Kitasatosporales</taxon>
        <taxon>Streptomycetaceae</taxon>
        <taxon>Streptomyces</taxon>
    </lineage>
</organism>
<accession>A0ABT6ST65</accession>
<evidence type="ECO:0000313" key="2">
    <source>
        <dbReference type="EMBL" id="MDI3418807.1"/>
    </source>
</evidence>
<feature type="domain" description="HTH lysR-type" evidence="1">
    <location>
        <begin position="361"/>
        <end position="418"/>
    </location>
</feature>
<proteinExistence type="predicted"/>
<keyword evidence="3" id="KW-1185">Reference proteome</keyword>
<dbReference type="RefSeq" id="WP_282534713.1">
    <property type="nucleotide sequence ID" value="NZ_JASCIS010000007.1"/>
</dbReference>
<dbReference type="InterPro" id="IPR036388">
    <property type="entry name" value="WH-like_DNA-bd_sf"/>
</dbReference>
<sequence>MMVWTDERIPIWVPPVPGEALDSWLEAYAYRLSARDLAHLAQVLDQHAVPIDYARRRAVFTIDTRELPLDEDAFRHLCRRHGSRTYQAVHLERARWHLGRLLLGADPGSGNHAPTWSHRSAYRMPLGTNAFLLGQAARILDGHGIDEPVVFEPPAHWLDGLGLPIPPLDVPTEQLRSLLQQGPTLTKTSKTLNVTIHQLRLLMESRALSVPELQRPPKPTGEYLYPRQGPLALDQLRALYQRHGLHQKQIAEMVDCTAGVVHGALVEAGIPFRPRRAAGELERSISRAWLQAEYVDKGRRVTAIASELHTDATSISKLLNKWNIPRSPEGRVPPPRVFPSPFAGLTIPLSPAMQHISTRRNSLQALRRALLVAGHPSLRAAALALGLPRTSLTGHLRMLEDAAGFALFDHRERPVTATQRGQILLDETRQLLAMLDAATRNGAFSDNSPAPR</sequence>
<dbReference type="PROSITE" id="PS50931">
    <property type="entry name" value="HTH_LYSR"/>
    <property type="match status" value="1"/>
</dbReference>
<dbReference type="SUPFAM" id="SSF46785">
    <property type="entry name" value="Winged helix' DNA-binding domain"/>
    <property type="match status" value="1"/>
</dbReference>
<protein>
    <submittedName>
        <fullName evidence="2">LysR family transcriptional regulator</fullName>
    </submittedName>
</protein>